<feature type="transmembrane region" description="Helical" evidence="8">
    <location>
        <begin position="144"/>
        <end position="163"/>
    </location>
</feature>
<keyword evidence="6 8" id="KW-0472">Membrane</keyword>
<keyword evidence="4" id="KW-0769">Symport</keyword>
<dbReference type="Proteomes" id="UP001187531">
    <property type="component" value="Unassembled WGS sequence"/>
</dbReference>
<comment type="subcellular location">
    <subcellularLocation>
        <location evidence="1">Membrane</location>
        <topology evidence="1">Multi-pass membrane protein</topology>
    </subcellularLocation>
</comment>
<feature type="signal peptide" evidence="9">
    <location>
        <begin position="1"/>
        <end position="19"/>
    </location>
</feature>
<dbReference type="FunFam" id="1.20.1250.20:FF:000003">
    <property type="entry name" value="Solute carrier family 17 member 3"/>
    <property type="match status" value="1"/>
</dbReference>
<feature type="non-terminal residue" evidence="10">
    <location>
        <position position="210"/>
    </location>
</feature>
<evidence type="ECO:0000256" key="2">
    <source>
        <dbReference type="ARBA" id="ARBA00022448"/>
    </source>
</evidence>
<keyword evidence="9" id="KW-0732">Signal</keyword>
<evidence type="ECO:0000256" key="1">
    <source>
        <dbReference type="ARBA" id="ARBA00004141"/>
    </source>
</evidence>
<dbReference type="GO" id="GO:0016020">
    <property type="term" value="C:membrane"/>
    <property type="evidence" value="ECO:0007669"/>
    <property type="project" value="UniProtKB-SubCell"/>
</dbReference>
<dbReference type="GO" id="GO:0006820">
    <property type="term" value="P:monoatomic anion transport"/>
    <property type="evidence" value="ECO:0007669"/>
    <property type="project" value="TreeGrafter"/>
</dbReference>
<name>A0AA88IV15_ARTSF</name>
<dbReference type="SUPFAM" id="SSF103473">
    <property type="entry name" value="MFS general substrate transporter"/>
    <property type="match status" value="1"/>
</dbReference>
<reference evidence="10" key="1">
    <citation type="submission" date="2023-07" db="EMBL/GenBank/DDBJ databases">
        <title>Chromosome-level genome assembly of Artemia franciscana.</title>
        <authorList>
            <person name="Jo E."/>
        </authorList>
    </citation>
    <scope>NUCLEOTIDE SEQUENCE</scope>
    <source>
        <tissue evidence="10">Whole body</tissue>
    </source>
</reference>
<dbReference type="PANTHER" id="PTHR11662:SF399">
    <property type="entry name" value="FI19708P1-RELATED"/>
    <property type="match status" value="1"/>
</dbReference>
<evidence type="ECO:0000256" key="8">
    <source>
        <dbReference type="SAM" id="Phobius"/>
    </source>
</evidence>
<evidence type="ECO:0000256" key="6">
    <source>
        <dbReference type="ARBA" id="ARBA00023136"/>
    </source>
</evidence>
<organism evidence="10 11">
    <name type="scientific">Artemia franciscana</name>
    <name type="common">Brine shrimp</name>
    <name type="synonym">Artemia sanfranciscana</name>
    <dbReference type="NCBI Taxonomy" id="6661"/>
    <lineage>
        <taxon>Eukaryota</taxon>
        <taxon>Metazoa</taxon>
        <taxon>Ecdysozoa</taxon>
        <taxon>Arthropoda</taxon>
        <taxon>Crustacea</taxon>
        <taxon>Branchiopoda</taxon>
        <taxon>Anostraca</taxon>
        <taxon>Artemiidae</taxon>
        <taxon>Artemia</taxon>
    </lineage>
</organism>
<dbReference type="EMBL" id="JAVRJZ010000001">
    <property type="protein sequence ID" value="KAK2727912.1"/>
    <property type="molecule type" value="Genomic_DNA"/>
</dbReference>
<feature type="chain" id="PRO_5041709213" evidence="9">
    <location>
        <begin position="20"/>
        <end position="210"/>
    </location>
</feature>
<dbReference type="GO" id="GO:0015293">
    <property type="term" value="F:symporter activity"/>
    <property type="evidence" value="ECO:0007669"/>
    <property type="project" value="UniProtKB-KW"/>
</dbReference>
<evidence type="ECO:0000256" key="4">
    <source>
        <dbReference type="ARBA" id="ARBA00022847"/>
    </source>
</evidence>
<dbReference type="PANTHER" id="PTHR11662">
    <property type="entry name" value="SOLUTE CARRIER FAMILY 17"/>
    <property type="match status" value="1"/>
</dbReference>
<keyword evidence="5 8" id="KW-1133">Transmembrane helix</keyword>
<proteinExistence type="predicted"/>
<accession>A0AA88IV15</accession>
<dbReference type="Gene3D" id="1.20.1250.20">
    <property type="entry name" value="MFS general substrate transporter like domains"/>
    <property type="match status" value="1"/>
</dbReference>
<keyword evidence="3 8" id="KW-0812">Transmembrane</keyword>
<protein>
    <submittedName>
        <fullName evidence="10">Uncharacterized protein</fullName>
    </submittedName>
</protein>
<feature type="transmembrane region" description="Helical" evidence="8">
    <location>
        <begin position="61"/>
        <end position="84"/>
    </location>
</feature>
<gene>
    <name evidence="10" type="ORF">QYM36_008402</name>
</gene>
<evidence type="ECO:0000256" key="9">
    <source>
        <dbReference type="SAM" id="SignalP"/>
    </source>
</evidence>
<feature type="region of interest" description="Disordered" evidence="7">
    <location>
        <begin position="177"/>
        <end position="210"/>
    </location>
</feature>
<evidence type="ECO:0000256" key="7">
    <source>
        <dbReference type="SAM" id="MobiDB-lite"/>
    </source>
</evidence>
<sequence>NSLITSFPYLLSWFASLAASPLADLCKRKGWMKTIWVRKVFTMFEVSVDEQIPKFWHFGPALTLVVVAFSGCNLALVIAMLALGQSLQAAVYGGWFINHIDLAPNYSGLLFGITNGLGIIPSWFGPPLVGVIVQDNQTIEAWRLVFLMAAVVLGADAIFFLFFGSATEQPWNKIPEEDSEIGNINEPQEKGIINESMSVHSSSEDLKKEH</sequence>
<evidence type="ECO:0000313" key="11">
    <source>
        <dbReference type="Proteomes" id="UP001187531"/>
    </source>
</evidence>
<evidence type="ECO:0000256" key="3">
    <source>
        <dbReference type="ARBA" id="ARBA00022692"/>
    </source>
</evidence>
<comment type="caution">
    <text evidence="10">The sequence shown here is derived from an EMBL/GenBank/DDBJ whole genome shotgun (WGS) entry which is preliminary data.</text>
</comment>
<keyword evidence="2" id="KW-0813">Transport</keyword>
<feature type="transmembrane region" description="Helical" evidence="8">
    <location>
        <begin position="105"/>
        <end position="124"/>
    </location>
</feature>
<dbReference type="AlphaFoldDB" id="A0AA88IV15"/>
<evidence type="ECO:0000256" key="5">
    <source>
        <dbReference type="ARBA" id="ARBA00022989"/>
    </source>
</evidence>
<keyword evidence="11" id="KW-1185">Reference proteome</keyword>
<evidence type="ECO:0000313" key="10">
    <source>
        <dbReference type="EMBL" id="KAK2727912.1"/>
    </source>
</evidence>
<dbReference type="InterPro" id="IPR050382">
    <property type="entry name" value="MFS_Na/Anion_cotransporter"/>
</dbReference>
<dbReference type="InterPro" id="IPR036259">
    <property type="entry name" value="MFS_trans_sf"/>
</dbReference>